<comment type="caution">
    <text evidence="1">The sequence shown here is derived from an EMBL/GenBank/DDBJ whole genome shotgun (WGS) entry which is preliminary data.</text>
</comment>
<name>A0AAV4XI50_CAEEX</name>
<dbReference type="Proteomes" id="UP001054945">
    <property type="component" value="Unassembled WGS sequence"/>
</dbReference>
<gene>
    <name evidence="1" type="ORF">CEXT_31161</name>
</gene>
<keyword evidence="2" id="KW-1185">Reference proteome</keyword>
<dbReference type="AlphaFoldDB" id="A0AAV4XI50"/>
<evidence type="ECO:0000313" key="1">
    <source>
        <dbReference type="EMBL" id="GIY94322.1"/>
    </source>
</evidence>
<dbReference type="EMBL" id="BPLR01017769">
    <property type="protein sequence ID" value="GIY94322.1"/>
    <property type="molecule type" value="Genomic_DNA"/>
</dbReference>
<protein>
    <submittedName>
        <fullName evidence="1">Uncharacterized protein</fullName>
    </submittedName>
</protein>
<proteinExistence type="predicted"/>
<accession>A0AAV4XI50</accession>
<sequence>MQTLHTCPIQFLTLTHFGRPKWWRIACPHGLITSSPLSRRRLRAFDTTTPFLQKKEEGVGKRHPLAKQPLRPKCYLNTKLQNIGV</sequence>
<organism evidence="1 2">
    <name type="scientific">Caerostris extrusa</name>
    <name type="common">Bark spider</name>
    <name type="synonym">Caerostris bankana</name>
    <dbReference type="NCBI Taxonomy" id="172846"/>
    <lineage>
        <taxon>Eukaryota</taxon>
        <taxon>Metazoa</taxon>
        <taxon>Ecdysozoa</taxon>
        <taxon>Arthropoda</taxon>
        <taxon>Chelicerata</taxon>
        <taxon>Arachnida</taxon>
        <taxon>Araneae</taxon>
        <taxon>Araneomorphae</taxon>
        <taxon>Entelegynae</taxon>
        <taxon>Araneoidea</taxon>
        <taxon>Araneidae</taxon>
        <taxon>Caerostris</taxon>
    </lineage>
</organism>
<reference evidence="1 2" key="1">
    <citation type="submission" date="2021-06" db="EMBL/GenBank/DDBJ databases">
        <title>Caerostris extrusa draft genome.</title>
        <authorList>
            <person name="Kono N."/>
            <person name="Arakawa K."/>
        </authorList>
    </citation>
    <scope>NUCLEOTIDE SEQUENCE [LARGE SCALE GENOMIC DNA]</scope>
</reference>
<evidence type="ECO:0000313" key="2">
    <source>
        <dbReference type="Proteomes" id="UP001054945"/>
    </source>
</evidence>